<dbReference type="GO" id="GO:0003847">
    <property type="term" value="F:1-alkyl-2-acetylglycerophosphocholine esterase activity"/>
    <property type="evidence" value="ECO:0007669"/>
    <property type="project" value="TreeGrafter"/>
</dbReference>
<dbReference type="KEGG" id="shi:Shel_16690"/>
<dbReference type="STRING" id="471855.Shel_16690"/>
<dbReference type="HOGENOM" id="CLU_026278_3_0_11"/>
<evidence type="ECO:0000313" key="6">
    <source>
        <dbReference type="Proteomes" id="UP000002026"/>
    </source>
</evidence>
<feature type="transmembrane region" description="Helical" evidence="4">
    <location>
        <begin position="91"/>
        <end position="113"/>
    </location>
</feature>
<evidence type="ECO:0000256" key="2">
    <source>
        <dbReference type="ARBA" id="ARBA00022963"/>
    </source>
</evidence>
<dbReference type="InterPro" id="IPR029058">
    <property type="entry name" value="AB_hydrolase_fold"/>
</dbReference>
<proteinExistence type="predicted"/>
<keyword evidence="4" id="KW-1133">Transmembrane helix</keyword>
<keyword evidence="4" id="KW-0472">Membrane</keyword>
<keyword evidence="3" id="KW-0443">Lipid metabolism</keyword>
<protein>
    <submittedName>
        <fullName evidence="5">Platelet-activating factor acetylhydrolase, plasma/intracellular isoform II</fullName>
    </submittedName>
</protein>
<dbReference type="AlphaFoldDB" id="C7N703"/>
<sequence length="461" mass="50222">MGLAVFVVLAALEIALAVRTYTKRHENSKQREARIFVRVVQLAVVSVALIVPTGQKWRFVPVLCFLTLLLVIAVIVALAKRNIAGKPRKQAGVIASCVACVSALSVLLVPAFVFTGYSGLPTTGEYQVAETSAILVDGSRIDPFEQDGSAREVPVHFYYPAATNGHASEFPLVVFSHGAFGYYQNNTSTYMELASNGYVVVALDHPHHAFFTTDTTGQTVIVNRDFLNTALDISSQDATKLDPQEQLAIYQDWMALRTADMGFVLDELEQAGESAVLDGSWFTADNNDDEILGILGTIDYSKIGLMGHSMGGATSVQLGRERDDVTAVIDLDGTMLGEYTGVSDGKLTVNEEPYTVPVLEFVNWETYNELAKGMEEFRAEGGAYANDELMRNAADGYTVTIRDTEHMDFTDLPLLSPTLGNMLGSGERDSAETMTIVNSVVLDFFDCYLKGQGAFSVQDVY</sequence>
<keyword evidence="2" id="KW-0442">Lipid degradation</keyword>
<accession>C7N703</accession>
<keyword evidence="4" id="KW-0812">Transmembrane</keyword>
<keyword evidence="1 5" id="KW-0378">Hydrolase</keyword>
<gene>
    <name evidence="5" type="ordered locus">Shel_16690</name>
</gene>
<evidence type="ECO:0000256" key="3">
    <source>
        <dbReference type="ARBA" id="ARBA00023098"/>
    </source>
</evidence>
<name>C7N703_SLAHD</name>
<feature type="transmembrane region" description="Helical" evidence="4">
    <location>
        <begin position="59"/>
        <end position="79"/>
    </location>
</feature>
<reference evidence="5 6" key="1">
    <citation type="journal article" date="2009" name="Stand. Genomic Sci.">
        <title>Complete genome sequence of Slackia heliotrinireducens type strain (RHS 1).</title>
        <authorList>
            <person name="Pukall R."/>
            <person name="Lapidus A."/>
            <person name="Nolan M."/>
            <person name="Copeland A."/>
            <person name="Glavina Del Rio T."/>
            <person name="Lucas S."/>
            <person name="Chen F."/>
            <person name="Tice H."/>
            <person name="Cheng J.F."/>
            <person name="Chertkov O."/>
            <person name="Bruce D."/>
            <person name="Goodwin L."/>
            <person name="Kuske C."/>
            <person name="Brettin T."/>
            <person name="Detter J.C."/>
            <person name="Han C."/>
            <person name="Pitluck S."/>
            <person name="Pati A."/>
            <person name="Mavrommatis K."/>
            <person name="Ivanova N."/>
            <person name="Ovchinnikova G."/>
            <person name="Chen A."/>
            <person name="Palaniappan K."/>
            <person name="Schneider S."/>
            <person name="Rohde M."/>
            <person name="Chain P."/>
            <person name="D'haeseleer P."/>
            <person name="Goker M."/>
            <person name="Bristow J."/>
            <person name="Eisen J.A."/>
            <person name="Markowitz V."/>
            <person name="Kyrpides N.C."/>
            <person name="Klenk H.P."/>
            <person name="Hugenholtz P."/>
        </authorList>
    </citation>
    <scope>NUCLEOTIDE SEQUENCE [LARGE SCALE GENOMIC DNA]</scope>
    <source>
        <strain evidence="6">ATCC 29202 / DSM 20476 / NCTC 11029 / RHS 1</strain>
    </source>
</reference>
<evidence type="ECO:0000256" key="4">
    <source>
        <dbReference type="SAM" id="Phobius"/>
    </source>
</evidence>
<dbReference type="Proteomes" id="UP000002026">
    <property type="component" value="Chromosome"/>
</dbReference>
<evidence type="ECO:0000313" key="5">
    <source>
        <dbReference type="EMBL" id="ACV22688.1"/>
    </source>
</evidence>
<dbReference type="PANTHER" id="PTHR10272">
    <property type="entry name" value="PLATELET-ACTIVATING FACTOR ACETYLHYDROLASE"/>
    <property type="match status" value="1"/>
</dbReference>
<dbReference type="Pfam" id="PF03403">
    <property type="entry name" value="PAF-AH_p_II"/>
    <property type="match status" value="1"/>
</dbReference>
<organism evidence="5 6">
    <name type="scientific">Slackia heliotrinireducens (strain ATCC 29202 / DSM 20476 / NCTC 11029 / RHS 1)</name>
    <name type="common">Peptococcus heliotrinreducens</name>
    <dbReference type="NCBI Taxonomy" id="471855"/>
    <lineage>
        <taxon>Bacteria</taxon>
        <taxon>Bacillati</taxon>
        <taxon>Actinomycetota</taxon>
        <taxon>Coriobacteriia</taxon>
        <taxon>Eggerthellales</taxon>
        <taxon>Eggerthellaceae</taxon>
        <taxon>Slackia</taxon>
    </lineage>
</organism>
<dbReference type="Gene3D" id="3.40.50.1820">
    <property type="entry name" value="alpha/beta hydrolase"/>
    <property type="match status" value="1"/>
</dbReference>
<dbReference type="PANTHER" id="PTHR10272:SF0">
    <property type="entry name" value="PLATELET-ACTIVATING FACTOR ACETYLHYDROLASE"/>
    <property type="match status" value="1"/>
</dbReference>
<dbReference type="eggNOG" id="COG4188">
    <property type="taxonomic scope" value="Bacteria"/>
</dbReference>
<evidence type="ECO:0000256" key="1">
    <source>
        <dbReference type="ARBA" id="ARBA00022801"/>
    </source>
</evidence>
<dbReference type="RefSeq" id="WP_012798790.1">
    <property type="nucleotide sequence ID" value="NC_013165.1"/>
</dbReference>
<keyword evidence="6" id="KW-1185">Reference proteome</keyword>
<dbReference type="SUPFAM" id="SSF53474">
    <property type="entry name" value="alpha/beta-Hydrolases"/>
    <property type="match status" value="1"/>
</dbReference>
<dbReference type="EMBL" id="CP001684">
    <property type="protein sequence ID" value="ACV22688.1"/>
    <property type="molecule type" value="Genomic_DNA"/>
</dbReference>
<dbReference type="GO" id="GO:0016042">
    <property type="term" value="P:lipid catabolic process"/>
    <property type="evidence" value="ECO:0007669"/>
    <property type="project" value="UniProtKB-KW"/>
</dbReference>